<evidence type="ECO:0000256" key="3">
    <source>
        <dbReference type="ARBA" id="ARBA00031870"/>
    </source>
</evidence>
<proteinExistence type="inferred from homology"/>
<dbReference type="EMBL" id="JBBMFJ010000009">
    <property type="protein sequence ID" value="MEQ2562755.1"/>
    <property type="molecule type" value="Genomic_DNA"/>
</dbReference>
<dbReference type="Pfam" id="PF00849">
    <property type="entry name" value="PseudoU_synth_2"/>
    <property type="match status" value="1"/>
</dbReference>
<evidence type="ECO:0000256" key="4">
    <source>
        <dbReference type="ARBA" id="ARBA00033164"/>
    </source>
</evidence>
<evidence type="ECO:0000256" key="2">
    <source>
        <dbReference type="ARBA" id="ARBA00010876"/>
    </source>
</evidence>
<protein>
    <recommendedName>
        <fullName evidence="3">RNA pseudouridylate synthase</fullName>
    </recommendedName>
    <alternativeName>
        <fullName evidence="4">RNA-uridine isomerase</fullName>
    </alternativeName>
</protein>
<gene>
    <name evidence="7" type="ORF">WMO41_06220</name>
</gene>
<dbReference type="PANTHER" id="PTHR21600">
    <property type="entry name" value="MITOCHONDRIAL RNA PSEUDOURIDINE SYNTHASE"/>
    <property type="match status" value="1"/>
</dbReference>
<evidence type="ECO:0000313" key="8">
    <source>
        <dbReference type="Proteomes" id="UP001437460"/>
    </source>
</evidence>
<feature type="domain" description="Pseudouridine synthase RsuA/RluA-like" evidence="6">
    <location>
        <begin position="11"/>
        <end position="178"/>
    </location>
</feature>
<evidence type="ECO:0000256" key="5">
    <source>
        <dbReference type="SAM" id="MobiDB-lite"/>
    </source>
</evidence>
<feature type="region of interest" description="Disordered" evidence="5">
    <location>
        <begin position="207"/>
        <end position="242"/>
    </location>
</feature>
<dbReference type="InterPro" id="IPR050188">
    <property type="entry name" value="RluA_PseudoU_synthase"/>
</dbReference>
<accession>A0ABV1HKD1</accession>
<organism evidence="7 8">
    <name type="scientific">Ventrimonas faecis</name>
    <dbReference type="NCBI Taxonomy" id="3133170"/>
    <lineage>
        <taxon>Bacteria</taxon>
        <taxon>Bacillati</taxon>
        <taxon>Bacillota</taxon>
        <taxon>Clostridia</taxon>
        <taxon>Lachnospirales</taxon>
        <taxon>Lachnospiraceae</taxon>
        <taxon>Ventrimonas</taxon>
    </lineage>
</organism>
<comment type="similarity">
    <text evidence="2">Belongs to the pseudouridine synthase RluA family.</text>
</comment>
<keyword evidence="8" id="KW-1185">Reference proteome</keyword>
<dbReference type="InterPro" id="IPR020103">
    <property type="entry name" value="PsdUridine_synth_cat_dom_sf"/>
</dbReference>
<dbReference type="GO" id="GO:0016853">
    <property type="term" value="F:isomerase activity"/>
    <property type="evidence" value="ECO:0007669"/>
    <property type="project" value="UniProtKB-KW"/>
</dbReference>
<reference evidence="7 8" key="1">
    <citation type="submission" date="2024-03" db="EMBL/GenBank/DDBJ databases">
        <title>Human intestinal bacterial collection.</title>
        <authorList>
            <person name="Pauvert C."/>
            <person name="Hitch T.C.A."/>
            <person name="Clavel T."/>
        </authorList>
    </citation>
    <scope>NUCLEOTIDE SEQUENCE [LARGE SCALE GENOMIC DNA]</scope>
    <source>
        <strain evidence="7 8">CLA-AP-H27</strain>
    </source>
</reference>
<dbReference type="CDD" id="cd02869">
    <property type="entry name" value="PseudoU_synth_RluA_like"/>
    <property type="match status" value="1"/>
</dbReference>
<dbReference type="InterPro" id="IPR006145">
    <property type="entry name" value="PsdUridine_synth_RsuA/RluA"/>
</dbReference>
<evidence type="ECO:0000313" key="7">
    <source>
        <dbReference type="EMBL" id="MEQ2562755.1"/>
    </source>
</evidence>
<name>A0ABV1HKD1_9FIRM</name>
<evidence type="ECO:0000256" key="1">
    <source>
        <dbReference type="ARBA" id="ARBA00000073"/>
    </source>
</evidence>
<dbReference type="SUPFAM" id="SSF55120">
    <property type="entry name" value="Pseudouridine synthase"/>
    <property type="match status" value="1"/>
</dbReference>
<comment type="catalytic activity">
    <reaction evidence="1">
        <text>a uridine in RNA = a pseudouridine in RNA</text>
        <dbReference type="Rhea" id="RHEA:48348"/>
        <dbReference type="Rhea" id="RHEA-COMP:12068"/>
        <dbReference type="Rhea" id="RHEA-COMP:12069"/>
        <dbReference type="ChEBI" id="CHEBI:65314"/>
        <dbReference type="ChEBI" id="CHEBI:65315"/>
    </reaction>
</comment>
<dbReference type="RefSeq" id="WP_349228995.1">
    <property type="nucleotide sequence ID" value="NZ_JBBMFJ010000009.1"/>
</dbReference>
<dbReference type="PANTHER" id="PTHR21600:SF87">
    <property type="entry name" value="RNA PSEUDOURIDYLATE SYNTHASE DOMAIN-CONTAINING PROTEIN 1"/>
    <property type="match status" value="1"/>
</dbReference>
<dbReference type="Gene3D" id="3.30.2350.10">
    <property type="entry name" value="Pseudouridine synthase"/>
    <property type="match status" value="1"/>
</dbReference>
<keyword evidence="7" id="KW-0413">Isomerase</keyword>
<feature type="compositionally biased region" description="Basic and acidic residues" evidence="5">
    <location>
        <begin position="209"/>
        <end position="222"/>
    </location>
</feature>
<dbReference type="Proteomes" id="UP001437460">
    <property type="component" value="Unassembled WGS sequence"/>
</dbReference>
<sequence length="301" mass="33757">MLNILYEDEAVLVVWKPVGMESQSGRGFDADMVSEIKRYLSTKRAVDNHNLSTKPVEPYVGVIHRLDKPVSGVMVYAKTKSAAAALSKQVSEGKMHKKYLAVLCGKPVDNVEKYVDYLLKDERENTSRIVDMGIKGGKRAELICRLLETKPVEPYGELTLAEIELLTGRHHQIRVQMSGHGLPLWGDNRYNPAFRKGDAAMSDCAAENGGREQMAEKNRESGRTTLRGRRRGDTGRSARPPRADVALAAYELTFTHPETGKSMTFQHNPSGGIFRQFQMPSIIHDNYRSITRRINFHVQGS</sequence>
<evidence type="ECO:0000259" key="6">
    <source>
        <dbReference type="Pfam" id="PF00849"/>
    </source>
</evidence>
<comment type="caution">
    <text evidence="7">The sequence shown here is derived from an EMBL/GenBank/DDBJ whole genome shotgun (WGS) entry which is preliminary data.</text>
</comment>